<organism evidence="1 2">
    <name type="scientific">Ambrosiozyma monospora</name>
    <name type="common">Yeast</name>
    <name type="synonym">Endomycopsis monosporus</name>
    <dbReference type="NCBI Taxonomy" id="43982"/>
    <lineage>
        <taxon>Eukaryota</taxon>
        <taxon>Fungi</taxon>
        <taxon>Dikarya</taxon>
        <taxon>Ascomycota</taxon>
        <taxon>Saccharomycotina</taxon>
        <taxon>Pichiomycetes</taxon>
        <taxon>Pichiales</taxon>
        <taxon>Pichiaceae</taxon>
        <taxon>Ambrosiozyma</taxon>
    </lineage>
</organism>
<dbReference type="AlphaFoldDB" id="A0A9W7DGS6"/>
<name>A0A9W7DGS6_AMBMO</name>
<sequence>MLFILHFSSLDFLTLDSSQSHSKPSYAFQNGTNGWFEVDVPAILAPFVVDVTANNFKFNRDSWYIDVDFTSTNVGNYNAQGMYTTGEYSYDGSQGTYTVQVGFGVSVSCNLKNTILELVLVYVPWNRTSQSVRIPCDEDTFSL</sequence>
<comment type="caution">
    <text evidence="1">The sequence shown here is derived from an EMBL/GenBank/DDBJ whole genome shotgun (WGS) entry which is preliminary data.</text>
</comment>
<dbReference type="Proteomes" id="UP001165063">
    <property type="component" value="Unassembled WGS sequence"/>
</dbReference>
<accession>A0A9W7DGS6</accession>
<gene>
    <name evidence="1" type="ORF">Amon01_000396900</name>
</gene>
<evidence type="ECO:0000313" key="2">
    <source>
        <dbReference type="Proteomes" id="UP001165063"/>
    </source>
</evidence>
<keyword evidence="2" id="KW-1185">Reference proteome</keyword>
<reference evidence="1" key="1">
    <citation type="submission" date="2023-04" db="EMBL/GenBank/DDBJ databases">
        <title>Ambrosiozyma monospora NBRC 1965.</title>
        <authorList>
            <person name="Ichikawa N."/>
            <person name="Sato H."/>
            <person name="Tonouchi N."/>
        </authorList>
    </citation>
    <scope>NUCLEOTIDE SEQUENCE</scope>
    <source>
        <strain evidence="1">NBRC 1965</strain>
    </source>
</reference>
<evidence type="ECO:0000313" key="1">
    <source>
        <dbReference type="EMBL" id="GMG31250.1"/>
    </source>
</evidence>
<protein>
    <submittedName>
        <fullName evidence="1">Unnamed protein product</fullName>
    </submittedName>
</protein>
<proteinExistence type="predicted"/>
<dbReference type="EMBL" id="BSXU01001805">
    <property type="protein sequence ID" value="GMG31250.1"/>
    <property type="molecule type" value="Genomic_DNA"/>
</dbReference>